<gene>
    <name evidence="1" type="ORF">GCM10023188_27380</name>
</gene>
<name>A0ABP8LSY1_9BACT</name>
<evidence type="ECO:0000313" key="1">
    <source>
        <dbReference type="EMBL" id="GAA4435420.1"/>
    </source>
</evidence>
<organism evidence="1 2">
    <name type="scientific">Pontibacter saemangeumensis</name>
    <dbReference type="NCBI Taxonomy" id="1084525"/>
    <lineage>
        <taxon>Bacteria</taxon>
        <taxon>Pseudomonadati</taxon>
        <taxon>Bacteroidota</taxon>
        <taxon>Cytophagia</taxon>
        <taxon>Cytophagales</taxon>
        <taxon>Hymenobacteraceae</taxon>
        <taxon>Pontibacter</taxon>
    </lineage>
</organism>
<evidence type="ECO:0000313" key="2">
    <source>
        <dbReference type="Proteomes" id="UP001500552"/>
    </source>
</evidence>
<accession>A0ABP8LSY1</accession>
<dbReference type="EMBL" id="BAABHC010000015">
    <property type="protein sequence ID" value="GAA4435420.1"/>
    <property type="molecule type" value="Genomic_DNA"/>
</dbReference>
<dbReference type="Proteomes" id="UP001500552">
    <property type="component" value="Unassembled WGS sequence"/>
</dbReference>
<comment type="caution">
    <text evidence="1">The sequence shown here is derived from an EMBL/GenBank/DDBJ whole genome shotgun (WGS) entry which is preliminary data.</text>
</comment>
<reference evidence="2" key="1">
    <citation type="journal article" date="2019" name="Int. J. Syst. Evol. Microbiol.">
        <title>The Global Catalogue of Microorganisms (GCM) 10K type strain sequencing project: providing services to taxonomists for standard genome sequencing and annotation.</title>
        <authorList>
            <consortium name="The Broad Institute Genomics Platform"/>
            <consortium name="The Broad Institute Genome Sequencing Center for Infectious Disease"/>
            <person name="Wu L."/>
            <person name="Ma J."/>
        </authorList>
    </citation>
    <scope>NUCLEOTIDE SEQUENCE [LARGE SCALE GENOMIC DNA]</scope>
    <source>
        <strain evidence="2">JCM 17926</strain>
    </source>
</reference>
<protein>
    <submittedName>
        <fullName evidence="1">Uncharacterized protein</fullName>
    </submittedName>
</protein>
<keyword evidence="2" id="KW-1185">Reference proteome</keyword>
<proteinExistence type="predicted"/>
<sequence length="82" mass="9719">MDFYAFNCLPRDMRAALVWQHGRFLAIRTEMSCSVVLYHMNEFFAEVWYSPEDNQIALVHGFGSRKLLEPYLDVIDLKELME</sequence>